<keyword evidence="1 9" id="KW-0963">Cytoplasm</keyword>
<evidence type="ECO:0000313" key="12">
    <source>
        <dbReference type="Proteomes" id="UP001589645"/>
    </source>
</evidence>
<feature type="binding site" evidence="9">
    <location>
        <begin position="476"/>
        <end position="478"/>
    </location>
    <ligand>
        <name>acetyl-CoA</name>
        <dbReference type="ChEBI" id="CHEBI:57288"/>
    </ligand>
</feature>
<dbReference type="RefSeq" id="WP_390192526.1">
    <property type="nucleotide sequence ID" value="NZ_JBHMEP010000002.1"/>
</dbReference>
<comment type="caution">
    <text evidence="11">The sequence shown here is derived from an EMBL/GenBank/DDBJ whole genome shotgun (WGS) entry which is preliminary data.</text>
</comment>
<organism evidence="11 12">
    <name type="scientific">Vibrio olivae</name>
    <dbReference type="NCBI Taxonomy" id="1243002"/>
    <lineage>
        <taxon>Bacteria</taxon>
        <taxon>Pseudomonadati</taxon>
        <taxon>Pseudomonadota</taxon>
        <taxon>Gammaproteobacteria</taxon>
        <taxon>Vibrionales</taxon>
        <taxon>Vibrionaceae</taxon>
        <taxon>Vibrio</taxon>
    </lineage>
</organism>
<evidence type="ECO:0000259" key="10">
    <source>
        <dbReference type="PROSITE" id="PS51186"/>
    </source>
</evidence>
<dbReference type="HAMAP" id="MF_01886">
    <property type="entry name" value="tRNA_acetyltr_TmcA"/>
    <property type="match status" value="1"/>
</dbReference>
<dbReference type="PROSITE" id="PS51186">
    <property type="entry name" value="GNAT"/>
    <property type="match status" value="1"/>
</dbReference>
<evidence type="ECO:0000256" key="5">
    <source>
        <dbReference type="ARBA" id="ARBA00022741"/>
    </source>
</evidence>
<feature type="binding site" evidence="9">
    <location>
        <position position="164"/>
    </location>
    <ligand>
        <name>ATP</name>
        <dbReference type="ChEBI" id="CHEBI:30616"/>
    </ligand>
</feature>
<feature type="binding site" evidence="9">
    <location>
        <position position="332"/>
    </location>
    <ligand>
        <name>ATP</name>
        <dbReference type="ChEBI" id="CHEBI:30616"/>
    </ligand>
</feature>
<comment type="caution">
    <text evidence="9">Lacks conserved residue(s) required for the propagation of feature annotation.</text>
</comment>
<sequence length="674" mass="75514">MSAFSQYLKTTLCYLRQKQFRSGVVFAGGQKLHQAHIDELQSCFQNHVVFQLGGERYNFCGTHVTAKQGKQLLGQECQLLICDFSAEFDANSFSAALGTLCGGGLLVIFPPVQAITNCGERWLSNCLEQLIWIEPNQDFSLLPTTVETHSLTQINTSPNSVEQQQQAISLIERVVDGHRKRPLVLTADRGRGKTSAIGMASATLMKRRSIKIVVTAPSRQAVEPLFVHCCAGLSIEAGHRNRIEYTSSTLEFIAPDTLLESKIECDLLLVDEASAIPISMLQSLVERYHRMVLSTTIHGYEGCGRGFSLKFCSWLKQVRPQSRFFHIDQPIRWHRNDPLEHWFYQSFLLDAELPKIDAFDIKQLVAQPIAQQELVEQPSLLKQLFALLVHAHYQTTPNDLMLMLADRSISIVGAYSQQQLVGCALLIEEGSLCLDDIQDIQQGKRRPKGQLVASSLASQLGLSEAASSKSYRIMRIAVHPDWQKHGIGRYILRYLEQHIDADFLSTSFGATQPLLLFWQHNGFVPLRIGSHRDQASGCHSVIMIKPCNGCLWLQSGRKIFSQQLQYLLANTLSKLETDIVRSLVAMSYASVETAPLSKSVGFYSLGGASFDSVAPFIAQWIFSNIEQIESVSDLIIRKVIQQRSWDECAAEFSYLGRKQTESALRQQLTKLSSN</sequence>
<dbReference type="InterPro" id="IPR027417">
    <property type="entry name" value="P-loop_NTPase"/>
</dbReference>
<dbReference type="SUPFAM" id="SSF52540">
    <property type="entry name" value="P-loop containing nucleoside triphosphate hydrolases"/>
    <property type="match status" value="1"/>
</dbReference>
<evidence type="ECO:0000256" key="8">
    <source>
        <dbReference type="ARBA" id="ARBA00023315"/>
    </source>
</evidence>
<comment type="catalytic activity">
    <reaction evidence="9">
        <text>cytidine(34) in elongator tRNA(Met) + acetyl-CoA + ATP + H2O = N(4)-acetylcytidine(34) in elongator tRNA(Met) + ADP + phosphate + CoA + H(+)</text>
        <dbReference type="Rhea" id="RHEA:43788"/>
        <dbReference type="Rhea" id="RHEA-COMP:10693"/>
        <dbReference type="Rhea" id="RHEA-COMP:10694"/>
        <dbReference type="ChEBI" id="CHEBI:15377"/>
        <dbReference type="ChEBI" id="CHEBI:15378"/>
        <dbReference type="ChEBI" id="CHEBI:30616"/>
        <dbReference type="ChEBI" id="CHEBI:43474"/>
        <dbReference type="ChEBI" id="CHEBI:57287"/>
        <dbReference type="ChEBI" id="CHEBI:57288"/>
        <dbReference type="ChEBI" id="CHEBI:74900"/>
        <dbReference type="ChEBI" id="CHEBI:82748"/>
        <dbReference type="ChEBI" id="CHEBI:456216"/>
        <dbReference type="EC" id="2.3.1.193"/>
    </reaction>
</comment>
<proteinExistence type="inferred from homology"/>
<feature type="domain" description="N-acetyltransferase" evidence="10">
    <location>
        <begin position="369"/>
        <end position="548"/>
    </location>
</feature>
<dbReference type="InterPro" id="IPR013562">
    <property type="entry name" value="TmcA/NAT10_N"/>
</dbReference>
<protein>
    <recommendedName>
        <fullName evidence="9">tRNA(Met) cytidine acetyltransferase TmcA</fullName>
        <ecNumber evidence="9">2.3.1.193</ecNumber>
    </recommendedName>
</protein>
<dbReference type="InterPro" id="IPR032672">
    <property type="entry name" value="TmcA/NAT10/Kre33"/>
</dbReference>
<dbReference type="Gene3D" id="3.40.50.300">
    <property type="entry name" value="P-loop containing nucleotide triphosphate hydrolases"/>
    <property type="match status" value="1"/>
</dbReference>
<reference evidence="11 12" key="1">
    <citation type="submission" date="2024-09" db="EMBL/GenBank/DDBJ databases">
        <authorList>
            <person name="Sun Q."/>
            <person name="Mori K."/>
        </authorList>
    </citation>
    <scope>NUCLEOTIDE SEQUENCE [LARGE SCALE GENOMIC DNA]</scope>
    <source>
        <strain evidence="11 12">CECT 8064</strain>
    </source>
</reference>
<dbReference type="InterPro" id="IPR000182">
    <property type="entry name" value="GNAT_dom"/>
</dbReference>
<accession>A0ABV5HNM5</accession>
<dbReference type="Gene3D" id="3.40.630.30">
    <property type="match status" value="1"/>
</dbReference>
<dbReference type="SUPFAM" id="SSF55729">
    <property type="entry name" value="Acyl-CoA N-acyltransferases (Nat)"/>
    <property type="match status" value="1"/>
</dbReference>
<dbReference type="GO" id="GO:0016746">
    <property type="term" value="F:acyltransferase activity"/>
    <property type="evidence" value="ECO:0007669"/>
    <property type="project" value="UniProtKB-KW"/>
</dbReference>
<evidence type="ECO:0000256" key="4">
    <source>
        <dbReference type="ARBA" id="ARBA00022694"/>
    </source>
</evidence>
<dbReference type="Pfam" id="PF05127">
    <property type="entry name" value="NAT10_TcmA_helicase"/>
    <property type="match status" value="1"/>
</dbReference>
<dbReference type="PANTHER" id="PTHR10925:SF5">
    <property type="entry name" value="RNA CYTIDINE ACETYLTRANSFERASE"/>
    <property type="match status" value="1"/>
</dbReference>
<evidence type="ECO:0000313" key="11">
    <source>
        <dbReference type="EMBL" id="MFB9135527.1"/>
    </source>
</evidence>
<dbReference type="Pfam" id="PF13718">
    <property type="entry name" value="GNAT_acetyltr_2"/>
    <property type="match status" value="2"/>
</dbReference>
<dbReference type="EC" id="2.3.1.193" evidence="9"/>
<evidence type="ECO:0000256" key="1">
    <source>
        <dbReference type="ARBA" id="ARBA00022490"/>
    </source>
</evidence>
<evidence type="ECO:0000256" key="3">
    <source>
        <dbReference type="ARBA" id="ARBA00022679"/>
    </source>
</evidence>
<keyword evidence="2 9" id="KW-0820">tRNA-binding</keyword>
<keyword evidence="6 9" id="KW-0067">ATP-binding</keyword>
<dbReference type="EMBL" id="JBHMEP010000002">
    <property type="protein sequence ID" value="MFB9135527.1"/>
    <property type="molecule type" value="Genomic_DNA"/>
</dbReference>
<dbReference type="InterPro" id="IPR016181">
    <property type="entry name" value="Acyl_CoA_acyltransferase"/>
</dbReference>
<dbReference type="PANTHER" id="PTHR10925">
    <property type="entry name" value="N-ACETYLTRANSFERASE 10"/>
    <property type="match status" value="1"/>
</dbReference>
<evidence type="ECO:0000256" key="6">
    <source>
        <dbReference type="ARBA" id="ARBA00022840"/>
    </source>
</evidence>
<dbReference type="InterPro" id="IPR024914">
    <property type="entry name" value="tRNA_acetyltr_TmcA"/>
</dbReference>
<keyword evidence="4 9" id="KW-0819">tRNA processing</keyword>
<dbReference type="Pfam" id="PF08351">
    <property type="entry name" value="TmcA_N"/>
    <property type="match status" value="1"/>
</dbReference>
<comment type="function">
    <text evidence="9">Catalyzes the formation of N(4)-acetylcytidine (ac(4)C) at the wobble position of tRNA(Met), by using acetyl-CoA as an acetyl donor and ATP (or GTP).</text>
</comment>
<gene>
    <name evidence="9" type="primary">tmcA</name>
    <name evidence="11" type="ORF">ACFFUV_11200</name>
</gene>
<keyword evidence="5 9" id="KW-0547">Nucleotide-binding</keyword>
<dbReference type="CDD" id="cd04301">
    <property type="entry name" value="NAT_SF"/>
    <property type="match status" value="1"/>
</dbReference>
<keyword evidence="7 9" id="KW-0694">RNA-binding</keyword>
<comment type="similarity">
    <text evidence="9">Belongs to the TmcA family.</text>
</comment>
<evidence type="ECO:0000256" key="2">
    <source>
        <dbReference type="ARBA" id="ARBA00022555"/>
    </source>
</evidence>
<dbReference type="Proteomes" id="UP001589645">
    <property type="component" value="Unassembled WGS sequence"/>
</dbReference>
<keyword evidence="8 9" id="KW-0012">Acyltransferase</keyword>
<name>A0ABV5HNM5_9VIBR</name>
<keyword evidence="3 9" id="KW-0808">Transferase</keyword>
<comment type="subcellular location">
    <subcellularLocation>
        <location evidence="9">Cytoplasm</location>
    </subcellularLocation>
</comment>
<evidence type="ECO:0000256" key="9">
    <source>
        <dbReference type="HAMAP-Rule" id="MF_01886"/>
    </source>
</evidence>
<dbReference type="InterPro" id="IPR007807">
    <property type="entry name" value="TcmA/NAT10_helicase"/>
</dbReference>
<keyword evidence="12" id="KW-1185">Reference proteome</keyword>
<evidence type="ECO:0000256" key="7">
    <source>
        <dbReference type="ARBA" id="ARBA00022884"/>
    </source>
</evidence>
<dbReference type="Gene3D" id="3.40.50.11040">
    <property type="match status" value="1"/>
</dbReference>